<keyword evidence="3" id="KW-1185">Reference proteome</keyword>
<evidence type="ECO:0000313" key="3">
    <source>
        <dbReference type="Proteomes" id="UP000075840"/>
    </source>
</evidence>
<feature type="region of interest" description="Disordered" evidence="1">
    <location>
        <begin position="99"/>
        <end position="127"/>
    </location>
</feature>
<organism evidence="2 3">
    <name type="scientific">Anopheles arabiensis</name>
    <name type="common">Mosquito</name>
    <dbReference type="NCBI Taxonomy" id="7173"/>
    <lineage>
        <taxon>Eukaryota</taxon>
        <taxon>Metazoa</taxon>
        <taxon>Ecdysozoa</taxon>
        <taxon>Arthropoda</taxon>
        <taxon>Hexapoda</taxon>
        <taxon>Insecta</taxon>
        <taxon>Pterygota</taxon>
        <taxon>Neoptera</taxon>
        <taxon>Endopterygota</taxon>
        <taxon>Diptera</taxon>
        <taxon>Nematocera</taxon>
        <taxon>Culicoidea</taxon>
        <taxon>Culicidae</taxon>
        <taxon>Anophelinae</taxon>
        <taxon>Anopheles</taxon>
    </lineage>
</organism>
<accession>A0A182I9H5</accession>
<sequence>MKYKTCWKRECNKFIISRPFDLDKFCPCLNVHASSTTPHATLERGRSNRAGQTGHKVSVYVSRPMGFCDVDRYAHTFTHDDDDDGFACVRQSRFCSPARTRRSYAATVGGGGSSSSSNSSRARLAAP</sequence>
<dbReference type="VEuPathDB" id="VectorBase:AARA010235"/>
<dbReference type="EMBL" id="APCN01000983">
    <property type="status" value="NOT_ANNOTATED_CDS"/>
    <property type="molecule type" value="Genomic_DNA"/>
</dbReference>
<evidence type="ECO:0000256" key="1">
    <source>
        <dbReference type="SAM" id="MobiDB-lite"/>
    </source>
</evidence>
<proteinExistence type="predicted"/>
<evidence type="ECO:0000313" key="2">
    <source>
        <dbReference type="EnsemblMetazoa" id="AARA010235-PA"/>
    </source>
</evidence>
<name>A0A182I9H5_ANOAR</name>
<reference evidence="2" key="1">
    <citation type="submission" date="2022-08" db="UniProtKB">
        <authorList>
            <consortium name="EnsemblMetazoa"/>
        </authorList>
    </citation>
    <scope>IDENTIFICATION</scope>
    <source>
        <strain evidence="2">Dongola</strain>
    </source>
</reference>
<dbReference type="Proteomes" id="UP000075840">
    <property type="component" value="Unassembled WGS sequence"/>
</dbReference>
<protein>
    <submittedName>
        <fullName evidence="2">Uncharacterized protein</fullName>
    </submittedName>
</protein>
<dbReference type="AlphaFoldDB" id="A0A182I9H5"/>
<dbReference type="EnsemblMetazoa" id="AARA010235-RA">
    <property type="protein sequence ID" value="AARA010235-PA"/>
    <property type="gene ID" value="AARA010235"/>
</dbReference>